<keyword evidence="8 11" id="KW-0238">DNA-binding</keyword>
<dbReference type="InterPro" id="IPR010666">
    <property type="entry name" value="Znf_GRF"/>
</dbReference>
<gene>
    <name evidence="16" type="ORF">GBAR_LOCUS29689</name>
</gene>
<dbReference type="GO" id="GO:0006310">
    <property type="term" value="P:DNA recombination"/>
    <property type="evidence" value="ECO:0007669"/>
    <property type="project" value="TreeGrafter"/>
</dbReference>
<protein>
    <recommendedName>
        <fullName evidence="3 11">DNA topoisomerase</fullName>
        <ecNumber evidence="3 11">5.6.2.1</ecNumber>
    </recommendedName>
</protein>
<evidence type="ECO:0000256" key="7">
    <source>
        <dbReference type="ARBA" id="ARBA00023029"/>
    </source>
</evidence>
<dbReference type="GO" id="GO:0003677">
    <property type="term" value="F:DNA binding"/>
    <property type="evidence" value="ECO:0007669"/>
    <property type="project" value="UniProtKB-KW"/>
</dbReference>
<dbReference type="Proteomes" id="UP001174909">
    <property type="component" value="Unassembled WGS sequence"/>
</dbReference>
<name>A0AA35XJS4_GEOBA</name>
<evidence type="ECO:0000256" key="12">
    <source>
        <dbReference type="SAM" id="MobiDB-lite"/>
    </source>
</evidence>
<dbReference type="InterPro" id="IPR034144">
    <property type="entry name" value="TOPRIM_TopoIII"/>
</dbReference>
<dbReference type="PROSITE" id="PS00396">
    <property type="entry name" value="TOPO_IA_1"/>
    <property type="match status" value="1"/>
</dbReference>
<feature type="region of interest" description="Disordered" evidence="12">
    <location>
        <begin position="723"/>
        <end position="789"/>
    </location>
</feature>
<evidence type="ECO:0000259" key="14">
    <source>
        <dbReference type="PROSITE" id="PS51999"/>
    </source>
</evidence>
<feature type="region of interest" description="Disordered" evidence="12">
    <location>
        <begin position="609"/>
        <end position="640"/>
    </location>
</feature>
<dbReference type="SMART" id="SM00437">
    <property type="entry name" value="TOP1Ac"/>
    <property type="match status" value="1"/>
</dbReference>
<dbReference type="Pfam" id="PF01131">
    <property type="entry name" value="Topoisom_bac"/>
    <property type="match status" value="2"/>
</dbReference>
<dbReference type="GO" id="GO:0006281">
    <property type="term" value="P:DNA repair"/>
    <property type="evidence" value="ECO:0007669"/>
    <property type="project" value="TreeGrafter"/>
</dbReference>
<evidence type="ECO:0000256" key="9">
    <source>
        <dbReference type="ARBA" id="ARBA00023235"/>
    </source>
</evidence>
<dbReference type="PRINTS" id="PR00417">
    <property type="entry name" value="PRTPISMRASEI"/>
</dbReference>
<proteinExistence type="inferred from homology"/>
<evidence type="ECO:0000313" key="16">
    <source>
        <dbReference type="EMBL" id="CAI8054415.1"/>
    </source>
</evidence>
<dbReference type="PANTHER" id="PTHR11390:SF21">
    <property type="entry name" value="DNA TOPOISOMERASE 3-ALPHA"/>
    <property type="match status" value="1"/>
</dbReference>
<comment type="similarity">
    <text evidence="2 11">Belongs to the type IA topoisomerase family.</text>
</comment>
<dbReference type="InterPro" id="IPR013824">
    <property type="entry name" value="Topo_IA_cen_sub1"/>
</dbReference>
<evidence type="ECO:0000256" key="8">
    <source>
        <dbReference type="ARBA" id="ARBA00023125"/>
    </source>
</evidence>
<keyword evidence="5 10" id="KW-0863">Zinc-finger</keyword>
<dbReference type="InterPro" id="IPR013497">
    <property type="entry name" value="Topo_IA_cen"/>
</dbReference>
<dbReference type="GO" id="GO:0003917">
    <property type="term" value="F:DNA topoisomerase type I (single strand cut, ATP-independent) activity"/>
    <property type="evidence" value="ECO:0007669"/>
    <property type="project" value="UniProtKB-EC"/>
</dbReference>
<keyword evidence="6" id="KW-0862">Zinc</keyword>
<dbReference type="PANTHER" id="PTHR11390">
    <property type="entry name" value="PROKARYOTIC DNA TOPOISOMERASE"/>
    <property type="match status" value="1"/>
</dbReference>
<dbReference type="CDD" id="cd00186">
    <property type="entry name" value="TOP1Ac"/>
    <property type="match status" value="1"/>
</dbReference>
<evidence type="ECO:0000256" key="11">
    <source>
        <dbReference type="RuleBase" id="RU362092"/>
    </source>
</evidence>
<evidence type="ECO:0000259" key="13">
    <source>
        <dbReference type="PROSITE" id="PS50880"/>
    </source>
</evidence>
<dbReference type="CDD" id="cd03362">
    <property type="entry name" value="TOPRIM_TopoIA_TopoIII"/>
    <property type="match status" value="1"/>
</dbReference>
<dbReference type="PROSITE" id="PS50880">
    <property type="entry name" value="TOPRIM"/>
    <property type="match status" value="1"/>
</dbReference>
<dbReference type="InterPro" id="IPR000380">
    <property type="entry name" value="Topo_IA"/>
</dbReference>
<keyword evidence="4" id="KW-0479">Metal-binding</keyword>
<dbReference type="SMART" id="SM00493">
    <property type="entry name" value="TOPRIM"/>
    <property type="match status" value="1"/>
</dbReference>
<dbReference type="InterPro" id="IPR013826">
    <property type="entry name" value="Topo_IA_cen_sub3"/>
</dbReference>
<feature type="domain" description="Topo IA-type catalytic" evidence="15">
    <location>
        <begin position="177"/>
        <end position="566"/>
    </location>
</feature>
<keyword evidence="7 11" id="KW-0799">Topoisomerase</keyword>
<reference evidence="16" key="1">
    <citation type="submission" date="2023-03" db="EMBL/GenBank/DDBJ databases">
        <authorList>
            <person name="Steffen K."/>
            <person name="Cardenas P."/>
        </authorList>
    </citation>
    <scope>NUCLEOTIDE SEQUENCE</scope>
</reference>
<dbReference type="GO" id="GO:0006265">
    <property type="term" value="P:DNA topological change"/>
    <property type="evidence" value="ECO:0007669"/>
    <property type="project" value="InterPro"/>
</dbReference>
<dbReference type="PROSITE" id="PS51999">
    <property type="entry name" value="ZF_GRF"/>
    <property type="match status" value="1"/>
</dbReference>
<dbReference type="InterPro" id="IPR023406">
    <property type="entry name" value="Topo_IA_AS"/>
</dbReference>
<dbReference type="FunFam" id="1.10.290.10:FF:000001">
    <property type="entry name" value="DNA topoisomerase"/>
    <property type="match status" value="1"/>
</dbReference>
<dbReference type="Gene3D" id="3.40.50.140">
    <property type="match status" value="2"/>
</dbReference>
<comment type="caution">
    <text evidence="16">The sequence shown here is derived from an EMBL/GenBank/DDBJ whole genome shotgun (WGS) entry which is preliminary data.</text>
</comment>
<dbReference type="SMART" id="SM00436">
    <property type="entry name" value="TOP1Bc"/>
    <property type="match status" value="1"/>
</dbReference>
<dbReference type="Pfam" id="PF01751">
    <property type="entry name" value="Toprim"/>
    <property type="match status" value="1"/>
</dbReference>
<evidence type="ECO:0000256" key="1">
    <source>
        <dbReference type="ARBA" id="ARBA00000213"/>
    </source>
</evidence>
<dbReference type="EC" id="5.6.2.1" evidence="3 11"/>
<evidence type="ECO:0000256" key="2">
    <source>
        <dbReference type="ARBA" id="ARBA00009446"/>
    </source>
</evidence>
<dbReference type="GO" id="GO:0008270">
    <property type="term" value="F:zinc ion binding"/>
    <property type="evidence" value="ECO:0007669"/>
    <property type="project" value="UniProtKB-KW"/>
</dbReference>
<feature type="compositionally biased region" description="Basic residues" evidence="12">
    <location>
        <begin position="771"/>
        <end position="780"/>
    </location>
</feature>
<evidence type="ECO:0000256" key="5">
    <source>
        <dbReference type="ARBA" id="ARBA00022771"/>
    </source>
</evidence>
<dbReference type="EMBL" id="CASHTH010004174">
    <property type="protein sequence ID" value="CAI8054415.1"/>
    <property type="molecule type" value="Genomic_DNA"/>
</dbReference>
<dbReference type="Pfam" id="PF06839">
    <property type="entry name" value="Zn_ribbon_GRF"/>
    <property type="match status" value="2"/>
</dbReference>
<comment type="catalytic activity">
    <reaction evidence="1 11">
        <text>ATP-independent breakage of single-stranded DNA, followed by passage and rejoining.</text>
        <dbReference type="EC" id="5.6.2.1"/>
    </reaction>
</comment>
<dbReference type="SUPFAM" id="SSF56712">
    <property type="entry name" value="Prokaryotic type I DNA topoisomerase"/>
    <property type="match status" value="1"/>
</dbReference>
<feature type="domain" description="GRF-type" evidence="14">
    <location>
        <begin position="799"/>
        <end position="841"/>
    </location>
</feature>
<dbReference type="Gene3D" id="1.10.460.10">
    <property type="entry name" value="Topoisomerase I, domain 2"/>
    <property type="match status" value="2"/>
</dbReference>
<dbReference type="AlphaFoldDB" id="A0AA35XJS4"/>
<feature type="compositionally biased region" description="Polar residues" evidence="12">
    <location>
        <begin position="742"/>
        <end position="760"/>
    </location>
</feature>
<sequence>MRKGTCLGGKRMAAQRQCKVLNVAEKNDAARELSKVMSRGRFNRREGFSKFNKIYEFDFNILGKVGRVGYLTLYSFVSCAACCQECKMVMTSVSGHLLSLDFAPAYKNWSRTLEKEIRGCQHLVLWTDGDREGENIAEEIVHVCTQVKKTVQIHRARFSEITPQSIMRACASLGRLNQNVSDAVKVRQEVDLRIGCAFTRFQTMRLKQVFSSVLSDQLISYGPCQFPTLGFVVERYKQVQAFIPESFHKIKVVHETTEGRVEFNWKRVRVFNHTVCLILYQMCLEASRKMRINAKETMRIAEKLYTQGFISYPRTETNMFPESFDLTAIVRDQTPHPNWGGFASQLLARGVTPRQGNKTDNAHPPIHPTKYTNSLQGNEQRIYEYVVRHFLACCSQNAEGHETSVEIEVAGEGFSAQGLAITARNYLDVFPYDKWSDKTMPVYQENSTFQPSSIEMVEGETSPPSLLQEADLIALMEKHGIGTDATHAEHIETIKNRNYVGVQSDGHFVPGELGMGLVEGYDAMGYELAKPRLRAELENDLKLLDEALSKYFGPPQQVTQQVRTASSTLSGATVQTGLRASCVPREMTACTTCHLTLLHDLQFPSIRVTQNNASSSTTTGSSSGGRGRRQRGGVSPQPRDEGKRWWVVVVVRGEDREDGGGGMVVGMVMSGEVEEEGEECLLVTHQLHSPPLNQIQSRQFHKCSKRGDGGCNFFLWMDQDPHPAPLSSSLPPPPSPSPSSSVHTSGYGSMNTSCSGSSRSGPGFLSAPKRGSGRGRRGRGGGRGTAATSGGGAGMGVVCNCGQDAVMRTVQKEGPNKGRQFCTCSKPREDQCGFFEWADDVPTSNITPGLFFYLVYKKNMVW</sequence>
<evidence type="ECO:0000313" key="17">
    <source>
        <dbReference type="Proteomes" id="UP001174909"/>
    </source>
</evidence>
<dbReference type="InterPro" id="IPR006171">
    <property type="entry name" value="TOPRIM_dom"/>
</dbReference>
<dbReference type="GO" id="GO:0005634">
    <property type="term" value="C:nucleus"/>
    <property type="evidence" value="ECO:0007669"/>
    <property type="project" value="TreeGrafter"/>
</dbReference>
<dbReference type="GO" id="GO:0031422">
    <property type="term" value="C:RecQ family helicase-topoisomerase III complex"/>
    <property type="evidence" value="ECO:0007669"/>
    <property type="project" value="TreeGrafter"/>
</dbReference>
<evidence type="ECO:0000256" key="3">
    <source>
        <dbReference type="ARBA" id="ARBA00012891"/>
    </source>
</evidence>
<evidence type="ECO:0000256" key="4">
    <source>
        <dbReference type="ARBA" id="ARBA00022723"/>
    </source>
</evidence>
<organism evidence="16 17">
    <name type="scientific">Geodia barretti</name>
    <name type="common">Barrett's horny sponge</name>
    <dbReference type="NCBI Taxonomy" id="519541"/>
    <lineage>
        <taxon>Eukaryota</taxon>
        <taxon>Metazoa</taxon>
        <taxon>Porifera</taxon>
        <taxon>Demospongiae</taxon>
        <taxon>Heteroscleromorpha</taxon>
        <taxon>Tetractinellida</taxon>
        <taxon>Astrophorina</taxon>
        <taxon>Geodiidae</taxon>
        <taxon>Geodia</taxon>
    </lineage>
</organism>
<keyword evidence="17" id="KW-1185">Reference proteome</keyword>
<evidence type="ECO:0000256" key="6">
    <source>
        <dbReference type="ARBA" id="ARBA00022833"/>
    </source>
</evidence>
<dbReference type="InterPro" id="IPR003601">
    <property type="entry name" value="Topo_IA_2"/>
</dbReference>
<comment type="function">
    <text evidence="11">Introduces a single-strand break via transesterification at a target site in duplex DNA. Releases the supercoiling and torsional tension of DNA introduced during the DNA replication and transcription by transiently cleaving and rejoining one strand of the DNA duplex. The scissile phosphodiester is attacked by the catalytic tyrosine of the enzyme, resulting in the formation of a DNA-(5'-phosphotyrosyl)-enzyme intermediate and the expulsion of a 3'-OH DNA strand.</text>
</comment>
<evidence type="ECO:0000256" key="10">
    <source>
        <dbReference type="PROSITE-ProRule" id="PRU01343"/>
    </source>
</evidence>
<dbReference type="InterPro" id="IPR023405">
    <property type="entry name" value="Topo_IA_core_domain"/>
</dbReference>
<keyword evidence="9 11" id="KW-0413">Isomerase</keyword>
<dbReference type="InterPro" id="IPR003602">
    <property type="entry name" value="Topo_IA_DNA-bd_dom"/>
</dbReference>
<dbReference type="PROSITE" id="PS52039">
    <property type="entry name" value="TOPO_IA_2"/>
    <property type="match status" value="1"/>
</dbReference>
<feature type="domain" description="Toprim" evidence="13">
    <location>
        <begin position="19"/>
        <end position="161"/>
    </location>
</feature>
<evidence type="ECO:0000259" key="15">
    <source>
        <dbReference type="PROSITE" id="PS52039"/>
    </source>
</evidence>
<accession>A0AA35XJS4</accession>
<dbReference type="Gene3D" id="1.10.290.10">
    <property type="entry name" value="Topoisomerase I, domain 4"/>
    <property type="match status" value="1"/>
</dbReference>